<evidence type="ECO:0000256" key="2">
    <source>
        <dbReference type="ARBA" id="ARBA00005522"/>
    </source>
</evidence>
<keyword evidence="3" id="KW-0479">Metal-binding</keyword>
<proteinExistence type="inferred from homology"/>
<dbReference type="GO" id="GO:0004540">
    <property type="term" value="F:RNA nuclease activity"/>
    <property type="evidence" value="ECO:0007669"/>
    <property type="project" value="InterPro"/>
</dbReference>
<dbReference type="GO" id="GO:0046872">
    <property type="term" value="F:metal ion binding"/>
    <property type="evidence" value="ECO:0007669"/>
    <property type="project" value="UniProtKB-KW"/>
</dbReference>
<comment type="cofactor">
    <cofactor evidence="1">
        <name>Mg(2+)</name>
        <dbReference type="ChEBI" id="CHEBI:18420"/>
    </cofactor>
</comment>
<keyword evidence="6" id="KW-0694">RNA-binding</keyword>
<reference evidence="10" key="3">
    <citation type="submission" date="2017-07" db="EMBL/GenBank/DDBJ databases">
        <authorList>
            <person name="Sun Z.S."/>
            <person name="Albrecht U."/>
            <person name="Echele G."/>
            <person name="Lee C.C."/>
        </authorList>
    </citation>
    <scope>NUCLEOTIDE SEQUENCE</scope>
</reference>
<dbReference type="SUPFAM" id="SSF50249">
    <property type="entry name" value="Nucleic acid-binding proteins"/>
    <property type="match status" value="1"/>
</dbReference>
<reference evidence="10" key="1">
    <citation type="journal article" date="2016" name="BMC Biol.">
        <title>Parallel evolution of highly conserved plastid genome architecture in red seaweeds and seed plants.</title>
        <authorList>
            <person name="Lee J."/>
            <person name="Cho C.H."/>
            <person name="Park S.I."/>
            <person name="Choi J.W."/>
            <person name="Song H.S."/>
            <person name="West J.A."/>
            <person name="Bhattacharya D."/>
            <person name="Yoon H.S."/>
        </authorList>
    </citation>
    <scope>NUCLEOTIDE SEQUENCE</scope>
</reference>
<gene>
    <name evidence="9" type="primary">rne</name>
    <name evidence="10" type="ORF">Rhodc_158</name>
</gene>
<protein>
    <submittedName>
        <fullName evidence="9">Ribonuclease E</fullName>
    </submittedName>
</protein>
<dbReference type="PANTHER" id="PTHR30001">
    <property type="entry name" value="RIBONUCLEASE"/>
    <property type="match status" value="1"/>
</dbReference>
<dbReference type="CDD" id="cd04453">
    <property type="entry name" value="S1_RNase_E"/>
    <property type="match status" value="1"/>
</dbReference>
<dbReference type="GO" id="GO:0016787">
    <property type="term" value="F:hydrolase activity"/>
    <property type="evidence" value="ECO:0007669"/>
    <property type="project" value="UniProtKB-KW"/>
</dbReference>
<dbReference type="NCBIfam" id="TIGR00757">
    <property type="entry name" value="RNaseEG"/>
    <property type="match status" value="1"/>
</dbReference>
<dbReference type="InterPro" id="IPR004659">
    <property type="entry name" value="RNase_E/G"/>
</dbReference>
<dbReference type="EMBL" id="KY709212">
    <property type="protein sequence ID" value="ARO91223.1"/>
    <property type="molecule type" value="Genomic_DNA"/>
</dbReference>
<dbReference type="Pfam" id="PF10150">
    <property type="entry name" value="RNase_E_G"/>
    <property type="match status" value="1"/>
</dbReference>
<dbReference type="Gene3D" id="2.40.50.140">
    <property type="entry name" value="Nucleic acid-binding proteins"/>
    <property type="match status" value="1"/>
</dbReference>
<keyword evidence="4" id="KW-0378">Hydrolase</keyword>
<evidence type="ECO:0000256" key="1">
    <source>
        <dbReference type="ARBA" id="ARBA00001946"/>
    </source>
</evidence>
<dbReference type="GO" id="GO:0003723">
    <property type="term" value="F:RNA binding"/>
    <property type="evidence" value="ECO:0007669"/>
    <property type="project" value="UniProtKB-KW"/>
</dbReference>
<comment type="similarity">
    <text evidence="2">Belongs to the RNase E/G family.</text>
</comment>
<keyword evidence="5" id="KW-0460">Magnesium</keyword>
<name>A0A1X9PWB5_9RHOD</name>
<keyword evidence="9" id="KW-0934">Plastid</keyword>
<dbReference type="InterPro" id="IPR012340">
    <property type="entry name" value="NA-bd_OB-fold"/>
</dbReference>
<evidence type="ECO:0000313" key="10">
    <source>
        <dbReference type="EMBL" id="ASK39693.1"/>
    </source>
</evidence>
<geneLocation type="plastid" evidence="9"/>
<dbReference type="InterPro" id="IPR003029">
    <property type="entry name" value="S1_domain"/>
</dbReference>
<evidence type="ECO:0000256" key="6">
    <source>
        <dbReference type="ARBA" id="ARBA00022884"/>
    </source>
</evidence>
<dbReference type="SMART" id="SM00316">
    <property type="entry name" value="S1"/>
    <property type="match status" value="1"/>
</dbReference>
<evidence type="ECO:0000259" key="8">
    <source>
        <dbReference type="SMART" id="SM00316"/>
    </source>
</evidence>
<evidence type="ECO:0000256" key="4">
    <source>
        <dbReference type="ARBA" id="ARBA00022801"/>
    </source>
</evidence>
<keyword evidence="9" id="KW-0150">Chloroplast</keyword>
<sequence length="486" mass="55892">MQKKIIISELYSIAAIVNNNIVQDLLFIDKYYQLNSIYLGIVNKIFPSLNAAFINLDNNYKSGFIHYSDLHFVKKKRNSNNLHNTLISDLLINRQKILVQIIKESSLSKGPRLTTNLTFIGRYLVLLPFSKSICISRTVADSTEKNYLKALAILLKPATMGLLLKPAIVGVSEDVILAELNSLKKEWNFIQKLSCISVAPKLLHNANNLVYRVIRDFYIGKISSVLVDSKYVLKAVKKYLHHWSCFSHFNYTVFDTYKNADLIFEIHGIMSAIKKGIFKKVDLPFGAYIFIDTFEALTVIDVNSGSFNRSTSSQEAVFKINIEAAREIAYQLRIRNIAGLIIVDFIDMESQYDQLQLLKYFHKCLQEDTALPQIVQLSELGLVELTRRRTGKSLVEVFPQLLTNTHYNQTRQQSFSIFFGLDLQFFQLIHKYILNSICINIDSYYSYKTHILSNKSLHLQSYLKFINLTVSNTFIASSRLIIDYYI</sequence>
<evidence type="ECO:0000313" key="9">
    <source>
        <dbReference type="EMBL" id="ARO91223.1"/>
    </source>
</evidence>
<dbReference type="GO" id="GO:0006364">
    <property type="term" value="P:rRNA processing"/>
    <property type="evidence" value="ECO:0007669"/>
    <property type="project" value="TreeGrafter"/>
</dbReference>
<reference evidence="9" key="2">
    <citation type="submission" date="2017-03" db="EMBL/GenBank/DDBJ databases">
        <title>The new red algal subphylum Proteorhodophytina comprises the largest and most divergent plastid genomes known.</title>
        <authorList>
            <person name="Munoz-Gomez S.A."/>
            <person name="Mejia-Franco F.G."/>
            <person name="Durnin K."/>
            <person name="Morgan C."/>
            <person name="Grisdale C.J."/>
            <person name="Archibald J.M."/>
            <person name="Slamovits C.H."/>
        </authorList>
    </citation>
    <scope>NUCLEOTIDE SEQUENCE</scope>
    <source>
        <strain evidence="9">UTEX LB2715</strain>
    </source>
</reference>
<comment type="function">
    <text evidence="7">Involved in intercistronic processing of primary transcripts from chloroplast operons. The endonucleolytic activity of the enzyme depends on the number of phosphates at the 5' end, is inhibited by structured RNA, and preferentially cleaves A/U-rich sequences.</text>
</comment>
<dbReference type="PANTHER" id="PTHR30001:SF0">
    <property type="entry name" value="RIBONUCLEASE G"/>
    <property type="match status" value="1"/>
</dbReference>
<dbReference type="GO" id="GO:0005737">
    <property type="term" value="C:cytoplasm"/>
    <property type="evidence" value="ECO:0007669"/>
    <property type="project" value="TreeGrafter"/>
</dbReference>
<dbReference type="EMBL" id="KX284728">
    <property type="protein sequence ID" value="ASK39693.1"/>
    <property type="molecule type" value="Genomic_DNA"/>
</dbReference>
<accession>A0A1X9PWB5</accession>
<dbReference type="InterPro" id="IPR019307">
    <property type="entry name" value="RNA-bd_AU-1/RNase_E/G"/>
</dbReference>
<evidence type="ECO:0000256" key="3">
    <source>
        <dbReference type="ARBA" id="ARBA00022723"/>
    </source>
</evidence>
<feature type="domain" description="S1 motif" evidence="8">
    <location>
        <begin position="33"/>
        <end position="116"/>
    </location>
</feature>
<organism evidence="9">
    <name type="scientific">Rhodochaete parvula</name>
    <dbReference type="NCBI Taxonomy" id="110510"/>
    <lineage>
        <taxon>Eukaryota</taxon>
        <taxon>Rhodophyta</taxon>
        <taxon>Compsopogonophyceae</taxon>
        <taxon>Rhodochaetales</taxon>
        <taxon>Rhodochaetaceae</taxon>
        <taxon>Rhodochaete</taxon>
    </lineage>
</organism>
<evidence type="ECO:0000256" key="7">
    <source>
        <dbReference type="ARBA" id="ARBA00023436"/>
    </source>
</evidence>
<dbReference type="AlphaFoldDB" id="A0A1X9PWB5"/>
<evidence type="ECO:0000256" key="5">
    <source>
        <dbReference type="ARBA" id="ARBA00022842"/>
    </source>
</evidence>